<accession>A0A9X2HJY8</accession>
<dbReference type="InterPro" id="IPR011250">
    <property type="entry name" value="OMP/PagP_B-barrel"/>
</dbReference>
<dbReference type="Gene3D" id="2.40.160.90">
    <property type="match status" value="1"/>
</dbReference>
<evidence type="ECO:0000313" key="3">
    <source>
        <dbReference type="Proteomes" id="UP001139451"/>
    </source>
</evidence>
<protein>
    <recommendedName>
        <fullName evidence="4">Transferrin-binding protein B C-lobe/N-lobe beta barrel domain-containing protein</fullName>
    </recommendedName>
</protein>
<dbReference type="PROSITE" id="PS51257">
    <property type="entry name" value="PROKAR_LIPOPROTEIN"/>
    <property type="match status" value="1"/>
</dbReference>
<dbReference type="SUPFAM" id="SSF56925">
    <property type="entry name" value="OMPA-like"/>
    <property type="match status" value="1"/>
</dbReference>
<reference evidence="2" key="1">
    <citation type="submission" date="2022-05" db="EMBL/GenBank/DDBJ databases">
        <title>Sphingomonas sp. strain MG17 Genome sequencing and assembly.</title>
        <authorList>
            <person name="Kim I."/>
        </authorList>
    </citation>
    <scope>NUCLEOTIDE SEQUENCE</scope>
    <source>
        <strain evidence="2">MG17</strain>
    </source>
</reference>
<gene>
    <name evidence="2" type="ORF">M9978_17800</name>
</gene>
<feature type="region of interest" description="Disordered" evidence="1">
    <location>
        <begin position="19"/>
        <end position="39"/>
    </location>
</feature>
<dbReference type="RefSeq" id="WP_254295567.1">
    <property type="nucleotide sequence ID" value="NZ_JAMLDX010000016.1"/>
</dbReference>
<dbReference type="EMBL" id="JAMLDX010000016">
    <property type="protein sequence ID" value="MCP3732278.1"/>
    <property type="molecule type" value="Genomic_DNA"/>
</dbReference>
<proteinExistence type="predicted"/>
<organism evidence="2 3">
    <name type="scientific">Sphingomonas tagetis</name>
    <dbReference type="NCBI Taxonomy" id="2949092"/>
    <lineage>
        <taxon>Bacteria</taxon>
        <taxon>Pseudomonadati</taxon>
        <taxon>Pseudomonadota</taxon>
        <taxon>Alphaproteobacteria</taxon>
        <taxon>Sphingomonadales</taxon>
        <taxon>Sphingomonadaceae</taxon>
        <taxon>Sphingomonas</taxon>
    </lineage>
</organism>
<comment type="caution">
    <text evidence="2">The sequence shown here is derived from an EMBL/GenBank/DDBJ whole genome shotgun (WGS) entry which is preliminary data.</text>
</comment>
<evidence type="ECO:0008006" key="4">
    <source>
        <dbReference type="Google" id="ProtNLM"/>
    </source>
</evidence>
<dbReference type="Proteomes" id="UP001139451">
    <property type="component" value="Unassembled WGS sequence"/>
</dbReference>
<keyword evidence="3" id="KW-1185">Reference proteome</keyword>
<evidence type="ECO:0000313" key="2">
    <source>
        <dbReference type="EMBL" id="MCP3732278.1"/>
    </source>
</evidence>
<name>A0A9X2HJY8_9SPHN</name>
<evidence type="ECO:0000256" key="1">
    <source>
        <dbReference type="SAM" id="MobiDB-lite"/>
    </source>
</evidence>
<sequence length="418" mass="44370">MRVWLMLSAATTLAACGGSTAPQSVGGSAPPAAAPTPTPTAVHSFVNPTEVKTYEGIGAVQHYEYWTDSRQTRSQYGQLYAGDANTARDSGISITYNPRDAIFDMTINRPKGIVSAPAFRFQDPVHRTDHGGTREPQAGVPDIDATMGAGSPSRQIQYLQTGASTGNVLGAGSPYAPGAYSPTGETYQAGDNLYTYEGRTFFYQKPGTTTKYVTYGGYVVNRISATQLRPDPTQPAYLQQLYSFDRAAFAFGERTGNSAVPRTGTATFSGDMLATMVFNPEIDNVAGYPTFLQWIVGSQSSVINFADLSVKTDFTGTVTAPTFDAYTSWASVMPAGSRFFASATSLIDLVNKGGFAGQFTSARFTRPGMSDFTINIAGSSIDGAFFGPAAEEIGGGFRIVGGTPDERIDILGTFTGKK</sequence>
<dbReference type="AlphaFoldDB" id="A0A9X2HJY8"/>